<gene>
    <name evidence="4" type="ORF">DZF93_11825</name>
    <name evidence="3" type="ORF">VO01_04910</name>
</gene>
<accession>A0A0D5CH17</accession>
<evidence type="ECO:0000256" key="1">
    <source>
        <dbReference type="SAM" id="MobiDB-lite"/>
    </source>
</evidence>
<dbReference type="AlphaFoldDB" id="A0A0D5CH17"/>
<dbReference type="RefSeq" id="WP_045527265.1">
    <property type="nucleotide sequence ID" value="NZ_CP011043.1"/>
</dbReference>
<keyword evidence="3" id="KW-0808">Transferase</keyword>
<dbReference type="Gene3D" id="3.90.1200.10">
    <property type="match status" value="1"/>
</dbReference>
<evidence type="ECO:0000313" key="6">
    <source>
        <dbReference type="Proteomes" id="UP000266634"/>
    </source>
</evidence>
<dbReference type="GO" id="GO:0016740">
    <property type="term" value="F:transferase activity"/>
    <property type="evidence" value="ECO:0007669"/>
    <property type="project" value="UniProtKB-KW"/>
</dbReference>
<dbReference type="EMBL" id="CP011043">
    <property type="protein sequence ID" value="AJW78557.1"/>
    <property type="molecule type" value="Genomic_DNA"/>
</dbReference>
<dbReference type="KEGG" id="cmh:VO01_04910"/>
<dbReference type="Proteomes" id="UP000266634">
    <property type="component" value="Unassembled WGS sequence"/>
</dbReference>
<feature type="domain" description="Aminoglycoside phosphotransferase" evidence="2">
    <location>
        <begin position="34"/>
        <end position="249"/>
    </location>
</feature>
<dbReference type="InterPro" id="IPR002575">
    <property type="entry name" value="Aminoglycoside_PTrfase"/>
</dbReference>
<evidence type="ECO:0000259" key="2">
    <source>
        <dbReference type="Pfam" id="PF01636"/>
    </source>
</evidence>
<feature type="region of interest" description="Disordered" evidence="1">
    <location>
        <begin position="325"/>
        <end position="358"/>
    </location>
</feature>
<dbReference type="HOGENOM" id="CLU_041664_0_0_11"/>
<dbReference type="EMBL" id="QWEA01000515">
    <property type="protein sequence ID" value="RIJ22772.1"/>
    <property type="molecule type" value="Genomic_DNA"/>
</dbReference>
<protein>
    <submittedName>
        <fullName evidence="3">Macrolide 2'-phosphotransferase</fullName>
    </submittedName>
</protein>
<evidence type="ECO:0000313" key="4">
    <source>
        <dbReference type="EMBL" id="RIJ22772.1"/>
    </source>
</evidence>
<dbReference type="SUPFAM" id="SSF56112">
    <property type="entry name" value="Protein kinase-like (PK-like)"/>
    <property type="match status" value="1"/>
</dbReference>
<sequence length="358" mass="37985">MARSHLTLAALATSAVSGLDVVRSTPFTAGGAGDFDSALLSTRDGRELLVRVPTTQAAESEQSADLVALRALSTGIRSRLPFQVPEFLGQAPIKPTRGFVYGHVPGRVISLDEIPAGDGLARAIGAAVSAVHSLPTGFVADAGLPVLSAAEIHSQTAALIDRAAATALVPSLLLSRWEEALDDASLWQFQPAVVNGAVQASSFLVDGDDVTGMIGWSELRVADPAHDLHWVLGARAEHVAESVFRAYNQAHHVTVDRQLKQRALLYAELEIARWLLHGTDTRNPGIIDDAVNMLSALVDTVRADEGQRIAHETLPVMDVDQVEEMLDSRPQPTVSPDGARDASGVRAPDQSATRSSSE</sequence>
<dbReference type="Proteomes" id="UP000032604">
    <property type="component" value="Chromosome"/>
</dbReference>
<reference evidence="3 5" key="1">
    <citation type="journal article" date="2015" name="Genome Announc.">
        <title>Complete Genome Sequence of Clavibacter michiganensis subsp. insidiosus R1-1 Using PacBio Single-Molecule Real-Time Technology.</title>
        <authorList>
            <person name="Lu Y."/>
            <person name="Samac D.A."/>
            <person name="Glazebrook J."/>
            <person name="Ishimaru C.A."/>
        </authorList>
    </citation>
    <scope>NUCLEOTIDE SEQUENCE [LARGE SCALE GENOMIC DNA]</scope>
    <source>
        <strain evidence="3 5">R1-1</strain>
    </source>
</reference>
<reference evidence="4 6" key="2">
    <citation type="submission" date="2018-08" db="EMBL/GenBank/DDBJ databases">
        <title>Genome Sequence of Clavibacter michiganensis Subspecies type strains, and the Atypical Peach-Colored Strains Isolated from Tomato.</title>
        <authorList>
            <person name="Osdaghi E."/>
            <person name="Portier P."/>
            <person name="Briand M."/>
            <person name="Jacques M.-A."/>
        </authorList>
    </citation>
    <scope>NUCLEOTIDE SEQUENCE [LARGE SCALE GENOMIC DNA]</scope>
    <source>
        <strain evidence="4 6">CFBP 6488</strain>
    </source>
</reference>
<dbReference type="OrthoDB" id="3239865at2"/>
<evidence type="ECO:0000313" key="5">
    <source>
        <dbReference type="Proteomes" id="UP000032604"/>
    </source>
</evidence>
<dbReference type="Pfam" id="PF01636">
    <property type="entry name" value="APH"/>
    <property type="match status" value="1"/>
</dbReference>
<evidence type="ECO:0000313" key="3">
    <source>
        <dbReference type="EMBL" id="AJW78557.1"/>
    </source>
</evidence>
<name>A0A0D5CH17_9MICO</name>
<dbReference type="InterPro" id="IPR011009">
    <property type="entry name" value="Kinase-like_dom_sf"/>
</dbReference>
<organism evidence="3 5">
    <name type="scientific">Clavibacter michiganensis subsp. insidiosus</name>
    <dbReference type="NCBI Taxonomy" id="33014"/>
    <lineage>
        <taxon>Bacteria</taxon>
        <taxon>Bacillati</taxon>
        <taxon>Actinomycetota</taxon>
        <taxon>Actinomycetes</taxon>
        <taxon>Micrococcales</taxon>
        <taxon>Microbacteriaceae</taxon>
        <taxon>Clavibacter</taxon>
    </lineage>
</organism>
<proteinExistence type="predicted"/>